<evidence type="ECO:0000313" key="6">
    <source>
        <dbReference type="EMBL" id="MCW9705732.1"/>
    </source>
</evidence>
<name>A0ABT3PII7_9BACT</name>
<comment type="subunit">
    <text evidence="5">Homodimer.</text>
</comment>
<gene>
    <name evidence="5" type="primary">argD</name>
    <name evidence="6" type="ORF">J6I44_02635</name>
</gene>
<evidence type="ECO:0000256" key="5">
    <source>
        <dbReference type="HAMAP-Rule" id="MF_01107"/>
    </source>
</evidence>
<comment type="similarity">
    <text evidence="5">Belongs to the class-III pyridoxal-phosphate-dependent aminotransferase family. ArgD subfamily.</text>
</comment>
<comment type="pathway">
    <text evidence="5">Amino-acid biosynthesis; L-arginine biosynthesis; N(2)-acetyl-L-ornithine from L-glutamate: step 4/4.</text>
</comment>
<dbReference type="CDD" id="cd00610">
    <property type="entry name" value="OAT_like"/>
    <property type="match status" value="1"/>
</dbReference>
<dbReference type="PROSITE" id="PS00600">
    <property type="entry name" value="AA_TRANSFER_CLASS_3"/>
    <property type="match status" value="1"/>
</dbReference>
<dbReference type="Gene3D" id="3.40.640.10">
    <property type="entry name" value="Type I PLP-dependent aspartate aminotransferase-like (Major domain)"/>
    <property type="match status" value="1"/>
</dbReference>
<feature type="binding site" evidence="5">
    <location>
        <position position="277"/>
    </location>
    <ligand>
        <name>pyridoxal 5'-phosphate</name>
        <dbReference type="ChEBI" id="CHEBI:597326"/>
    </ligand>
</feature>
<dbReference type="PANTHER" id="PTHR11986:SF79">
    <property type="entry name" value="ACETYLORNITHINE AMINOTRANSFERASE, MITOCHONDRIAL"/>
    <property type="match status" value="1"/>
</dbReference>
<comment type="caution">
    <text evidence="6">The sequence shown here is derived from an EMBL/GenBank/DDBJ whole genome shotgun (WGS) entry which is preliminary data.</text>
</comment>
<dbReference type="InterPro" id="IPR004636">
    <property type="entry name" value="AcOrn/SuccOrn_fam"/>
</dbReference>
<evidence type="ECO:0000256" key="2">
    <source>
        <dbReference type="ARBA" id="ARBA00022605"/>
    </source>
</evidence>
<feature type="binding site" evidence="5">
    <location>
        <position position="138"/>
    </location>
    <ligand>
        <name>N(2)-acetyl-L-ornithine</name>
        <dbReference type="ChEBI" id="CHEBI:57805"/>
    </ligand>
</feature>
<keyword evidence="2 5" id="KW-0028">Amino-acid biosynthesis</keyword>
<keyword evidence="1 5" id="KW-0032">Aminotransferase</keyword>
<keyword evidence="4 5" id="KW-0663">Pyridoxal phosphate</keyword>
<keyword evidence="3 5" id="KW-0808">Transferase</keyword>
<dbReference type="EMBL" id="JAGGJA010000001">
    <property type="protein sequence ID" value="MCW9705732.1"/>
    <property type="molecule type" value="Genomic_DNA"/>
</dbReference>
<dbReference type="Pfam" id="PF00202">
    <property type="entry name" value="Aminotran_3"/>
    <property type="match status" value="1"/>
</dbReference>
<protein>
    <recommendedName>
        <fullName evidence="5">Acetylornithine aminotransferase</fullName>
        <shortName evidence="5">ACOAT</shortName>
        <ecNumber evidence="5">2.6.1.11</ecNumber>
    </recommendedName>
</protein>
<dbReference type="PIRSF" id="PIRSF000521">
    <property type="entry name" value="Transaminase_4ab_Lys_Orn"/>
    <property type="match status" value="1"/>
</dbReference>
<keyword evidence="5" id="KW-0055">Arginine biosynthesis</keyword>
<dbReference type="InterPro" id="IPR015424">
    <property type="entry name" value="PyrdxlP-dep_Trfase"/>
</dbReference>
<dbReference type="InterPro" id="IPR015422">
    <property type="entry name" value="PyrdxlP-dep_Trfase_small"/>
</dbReference>
<organism evidence="6 7">
    <name type="scientific">Fodinibius salsisoli</name>
    <dbReference type="NCBI Taxonomy" id="2820877"/>
    <lineage>
        <taxon>Bacteria</taxon>
        <taxon>Pseudomonadati</taxon>
        <taxon>Balneolota</taxon>
        <taxon>Balneolia</taxon>
        <taxon>Balneolales</taxon>
        <taxon>Balneolaceae</taxon>
        <taxon>Fodinibius</taxon>
    </lineage>
</organism>
<dbReference type="RefSeq" id="WP_265764396.1">
    <property type="nucleotide sequence ID" value="NZ_JAGGJA010000001.1"/>
</dbReference>
<evidence type="ECO:0000256" key="3">
    <source>
        <dbReference type="ARBA" id="ARBA00022679"/>
    </source>
</evidence>
<comment type="subcellular location">
    <subcellularLocation>
        <location evidence="5">Cytoplasm</location>
    </subcellularLocation>
</comment>
<dbReference type="SUPFAM" id="SSF53383">
    <property type="entry name" value="PLP-dependent transferases"/>
    <property type="match status" value="1"/>
</dbReference>
<proteinExistence type="inferred from homology"/>
<dbReference type="InterPro" id="IPR049704">
    <property type="entry name" value="Aminotrans_3_PPA_site"/>
</dbReference>
<reference evidence="6 7" key="1">
    <citation type="submission" date="2021-03" db="EMBL/GenBank/DDBJ databases">
        <title>Aliifodinibius sp. nov., a new bacterium isolated from saline soil.</title>
        <authorList>
            <person name="Galisteo C."/>
            <person name="De La Haba R."/>
            <person name="Sanchez-Porro C."/>
            <person name="Ventosa A."/>
        </authorList>
    </citation>
    <scope>NUCLEOTIDE SEQUENCE [LARGE SCALE GENOMIC DNA]</scope>
    <source>
        <strain evidence="6 7">1BSP15-2V2</strain>
    </source>
</reference>
<comment type="cofactor">
    <cofactor evidence="5">
        <name>pyridoxal 5'-phosphate</name>
        <dbReference type="ChEBI" id="CHEBI:597326"/>
    </cofactor>
    <text evidence="5">Binds 1 pyridoxal phosphate per subunit.</text>
</comment>
<dbReference type="HAMAP" id="MF_01107">
    <property type="entry name" value="ArgD_aminotrans_3"/>
    <property type="match status" value="1"/>
</dbReference>
<dbReference type="GO" id="GO:0008483">
    <property type="term" value="F:transaminase activity"/>
    <property type="evidence" value="ECO:0007669"/>
    <property type="project" value="UniProtKB-KW"/>
</dbReference>
<evidence type="ECO:0000256" key="4">
    <source>
        <dbReference type="ARBA" id="ARBA00022898"/>
    </source>
</evidence>
<dbReference type="Gene3D" id="3.90.1150.10">
    <property type="entry name" value="Aspartate Aminotransferase, domain 1"/>
    <property type="match status" value="1"/>
</dbReference>
<feature type="binding site" evidence="5">
    <location>
        <begin position="219"/>
        <end position="222"/>
    </location>
    <ligand>
        <name>pyridoxal 5'-phosphate</name>
        <dbReference type="ChEBI" id="CHEBI:597326"/>
    </ligand>
</feature>
<evidence type="ECO:0000313" key="7">
    <source>
        <dbReference type="Proteomes" id="UP001207918"/>
    </source>
</evidence>
<feature type="binding site" evidence="5">
    <location>
        <position position="276"/>
    </location>
    <ligand>
        <name>N(2)-acetyl-L-ornithine</name>
        <dbReference type="ChEBI" id="CHEBI:57805"/>
    </ligand>
</feature>
<dbReference type="EC" id="2.6.1.11" evidence="5"/>
<dbReference type="InterPro" id="IPR050103">
    <property type="entry name" value="Class-III_PLP-dep_AT"/>
</dbReference>
<evidence type="ECO:0000256" key="1">
    <source>
        <dbReference type="ARBA" id="ARBA00022576"/>
    </source>
</evidence>
<comment type="catalytic activity">
    <reaction evidence="5">
        <text>N(2)-acetyl-L-ornithine + 2-oxoglutarate = N-acetyl-L-glutamate 5-semialdehyde + L-glutamate</text>
        <dbReference type="Rhea" id="RHEA:18049"/>
        <dbReference type="ChEBI" id="CHEBI:16810"/>
        <dbReference type="ChEBI" id="CHEBI:29123"/>
        <dbReference type="ChEBI" id="CHEBI:29985"/>
        <dbReference type="ChEBI" id="CHEBI:57805"/>
        <dbReference type="EC" id="2.6.1.11"/>
    </reaction>
</comment>
<dbReference type="NCBIfam" id="NF002325">
    <property type="entry name" value="PRK01278.1"/>
    <property type="match status" value="1"/>
</dbReference>
<keyword evidence="7" id="KW-1185">Reference proteome</keyword>
<keyword evidence="5" id="KW-0963">Cytoplasm</keyword>
<accession>A0ABT3PII7</accession>
<dbReference type="PANTHER" id="PTHR11986">
    <property type="entry name" value="AMINOTRANSFERASE CLASS III"/>
    <property type="match status" value="1"/>
</dbReference>
<sequence>MTDSAQELAQKYHVDLYDRYPLTLTEGNGVYVKDSEGNDYLDALAGIAVKSLGHAHPGVVKAIREQAGHLTHISNNYYNEPQSQLTKKLAEISGLDKSFFCNSGSEAVERAIKLARKYGKVHNKKGKIIAMGNCFHGRTLGTIAMGKRKYREPFEPVPGGFSKVPFNDLEALEAQTTDETIAVIVETIQGEGGIYPARKEYIQKVCSLCDQHNILLICDEIQCGMARTGRWFCYQHYGITPDIVTSAKALANGFPIGAIMVKDKVADVAEYGEHGSTFGGNPLACAAALATIAAMQREDIPRQSDRKGSYFMDRLYEVAKKQDAIKGVRGKGLMIGVELHSDAEPVVNEMIKRGVLTSCTSGKVMRFVPPLIITREQIDTLVDVFIASLKAV</sequence>
<comment type="caution">
    <text evidence="5">Lacks conserved residue(s) required for the propagation of feature annotation.</text>
</comment>
<feature type="modified residue" description="N6-(pyridoxal phosphate)lysine" evidence="5">
    <location>
        <position position="248"/>
    </location>
</feature>
<dbReference type="NCBIfam" id="TIGR00707">
    <property type="entry name" value="argD"/>
    <property type="match status" value="1"/>
</dbReference>
<dbReference type="InterPro" id="IPR005814">
    <property type="entry name" value="Aminotrans_3"/>
</dbReference>
<dbReference type="Proteomes" id="UP001207918">
    <property type="component" value="Unassembled WGS sequence"/>
</dbReference>
<comment type="miscellaneous">
    <text evidence="5">May also have succinyldiaminopimelate aminotransferase activity, thus carrying out the corresponding step in lysine biosynthesis.</text>
</comment>
<feature type="binding site" evidence="5">
    <location>
        <position position="135"/>
    </location>
    <ligand>
        <name>pyridoxal 5'-phosphate</name>
        <dbReference type="ChEBI" id="CHEBI:597326"/>
    </ligand>
</feature>
<dbReference type="InterPro" id="IPR015421">
    <property type="entry name" value="PyrdxlP-dep_Trfase_major"/>
</dbReference>